<protein>
    <submittedName>
        <fullName evidence="2">Uncharacterized protein</fullName>
    </submittedName>
</protein>
<proteinExistence type="predicted"/>
<accession>A0ABY4J8X0</accession>
<evidence type="ECO:0000313" key="2">
    <source>
        <dbReference type="EMBL" id="UPL49253.1"/>
    </source>
</evidence>
<gene>
    <name evidence="2" type="ORF">MWH26_19005</name>
</gene>
<feature type="compositionally biased region" description="Basic and acidic residues" evidence="1">
    <location>
        <begin position="65"/>
        <end position="79"/>
    </location>
</feature>
<feature type="compositionally biased region" description="Polar residues" evidence="1">
    <location>
        <begin position="105"/>
        <end position="120"/>
    </location>
</feature>
<reference evidence="2 3" key="1">
    <citation type="submission" date="2022-04" db="EMBL/GenBank/DDBJ databases">
        <title>Hymenobacter sp. isolated from the air.</title>
        <authorList>
            <person name="Won M."/>
            <person name="Lee C.-M."/>
            <person name="Woen H.-Y."/>
            <person name="Kwon S.-W."/>
        </authorList>
    </citation>
    <scope>NUCLEOTIDE SEQUENCE [LARGE SCALE GENOMIC DNA]</scope>
    <source>
        <strain evidence="3">5516 S-25</strain>
    </source>
</reference>
<sequence>MDQNEHNRTQAQAANDGTAASRPENAHGVSGQQQGAANQNTDKPNDTSGRHGGNHGGNHGNDGGETVRDAKGSSHRGDEPNAESENTGGGDDNQGKHHTQHNTKDQTSYGTGNAAPSTANDGGKIDDANNQ</sequence>
<feature type="compositionally biased region" description="Polar residues" evidence="1">
    <location>
        <begin position="30"/>
        <end position="42"/>
    </location>
</feature>
<evidence type="ECO:0000313" key="3">
    <source>
        <dbReference type="Proteomes" id="UP000829647"/>
    </source>
</evidence>
<evidence type="ECO:0000256" key="1">
    <source>
        <dbReference type="SAM" id="MobiDB-lite"/>
    </source>
</evidence>
<name>A0ABY4J8X0_9BACT</name>
<dbReference type="RefSeq" id="WP_247975498.1">
    <property type="nucleotide sequence ID" value="NZ_CP095848.1"/>
</dbReference>
<dbReference type="EMBL" id="CP095848">
    <property type="protein sequence ID" value="UPL49253.1"/>
    <property type="molecule type" value="Genomic_DNA"/>
</dbReference>
<feature type="region of interest" description="Disordered" evidence="1">
    <location>
        <begin position="1"/>
        <end position="131"/>
    </location>
</feature>
<feature type="compositionally biased region" description="Gly residues" evidence="1">
    <location>
        <begin position="50"/>
        <end position="63"/>
    </location>
</feature>
<organism evidence="2 3">
    <name type="scientific">Hymenobacter sublimis</name>
    <dbReference type="NCBI Taxonomy" id="2933777"/>
    <lineage>
        <taxon>Bacteria</taxon>
        <taxon>Pseudomonadati</taxon>
        <taxon>Bacteroidota</taxon>
        <taxon>Cytophagia</taxon>
        <taxon>Cytophagales</taxon>
        <taxon>Hymenobacteraceae</taxon>
        <taxon>Hymenobacter</taxon>
    </lineage>
</organism>
<keyword evidence="3" id="KW-1185">Reference proteome</keyword>
<dbReference type="Proteomes" id="UP000829647">
    <property type="component" value="Chromosome"/>
</dbReference>